<feature type="signal peptide" evidence="5">
    <location>
        <begin position="1"/>
        <end position="28"/>
    </location>
</feature>
<dbReference type="RefSeq" id="XP_021883619.1">
    <property type="nucleotide sequence ID" value="XM_022020160.1"/>
</dbReference>
<keyword evidence="4" id="KW-1133">Transmembrane helix</keyword>
<dbReference type="SUPFAM" id="SSF50044">
    <property type="entry name" value="SH3-domain"/>
    <property type="match status" value="1"/>
</dbReference>
<feature type="transmembrane region" description="Helical" evidence="4">
    <location>
        <begin position="183"/>
        <end position="204"/>
    </location>
</feature>
<feature type="compositionally biased region" description="Pro residues" evidence="3">
    <location>
        <begin position="106"/>
        <end position="123"/>
    </location>
</feature>
<keyword evidence="1 2" id="KW-0728">SH3 domain</keyword>
<dbReference type="PROSITE" id="PS50002">
    <property type="entry name" value="SH3"/>
    <property type="match status" value="1"/>
</dbReference>
<dbReference type="InterPro" id="IPR001452">
    <property type="entry name" value="SH3_domain"/>
</dbReference>
<accession>A0A1Y2GVK7</accession>
<protein>
    <recommendedName>
        <fullName evidence="6">SH3 domain-containing protein</fullName>
    </recommendedName>
</protein>
<evidence type="ECO:0000256" key="5">
    <source>
        <dbReference type="SAM" id="SignalP"/>
    </source>
</evidence>
<keyword evidence="8" id="KW-1185">Reference proteome</keyword>
<dbReference type="SMART" id="SM00326">
    <property type="entry name" value="SH3"/>
    <property type="match status" value="1"/>
</dbReference>
<sequence>MRYSRYRTSATTTLIILALSLLSTITRALPTVQIQERNVLQLAAPPPTHAPTQPAAPVNPKPSVPSPNPLPTKDPEPTQTQQPDPEPTEELPAQPPSSPSVSEPSSPHPSVPPAPKPSNPNSPPQHSANPPLAKPSATNAITESAVSSVDPVVVLGTAPNAVPTTSASPDDGSGVPTKVSQRVLIGIGTALGTVVIALGGLAFYRNRKKKKLATALLEQTAQFNHNDPYARFSENTKSVKEGVPMTPTKPLGTYTVAVAYIPALADEIELGEGDSITILQEYDDGWCLGINNSRNGIKGVFPGRLLEDYYNTQYTGHDGLSPYPQDHGFRAITSKRISSMPTAGWNNPVVYSGGYSGCLPNPHSHAHYSNGQGYYNNNYSGH</sequence>
<dbReference type="AlphaFoldDB" id="A0A1Y2GVK7"/>
<organism evidence="7 8">
    <name type="scientific">Lobosporangium transversale</name>
    <dbReference type="NCBI Taxonomy" id="64571"/>
    <lineage>
        <taxon>Eukaryota</taxon>
        <taxon>Fungi</taxon>
        <taxon>Fungi incertae sedis</taxon>
        <taxon>Mucoromycota</taxon>
        <taxon>Mortierellomycotina</taxon>
        <taxon>Mortierellomycetes</taxon>
        <taxon>Mortierellales</taxon>
        <taxon>Mortierellaceae</taxon>
        <taxon>Lobosporangium</taxon>
    </lineage>
</organism>
<dbReference type="STRING" id="64571.A0A1Y2GVK7"/>
<comment type="caution">
    <text evidence="7">The sequence shown here is derived from an EMBL/GenBank/DDBJ whole genome shotgun (WGS) entry which is preliminary data.</text>
</comment>
<evidence type="ECO:0000256" key="3">
    <source>
        <dbReference type="SAM" id="MobiDB-lite"/>
    </source>
</evidence>
<name>A0A1Y2GVK7_9FUNG</name>
<dbReference type="InterPro" id="IPR036028">
    <property type="entry name" value="SH3-like_dom_sf"/>
</dbReference>
<keyword evidence="5" id="KW-0732">Signal</keyword>
<dbReference type="EMBL" id="MCFF01000009">
    <property type="protein sequence ID" value="ORZ23805.1"/>
    <property type="molecule type" value="Genomic_DNA"/>
</dbReference>
<feature type="chain" id="PRO_5011988268" description="SH3 domain-containing protein" evidence="5">
    <location>
        <begin position="29"/>
        <end position="382"/>
    </location>
</feature>
<evidence type="ECO:0000256" key="2">
    <source>
        <dbReference type="PROSITE-ProRule" id="PRU00192"/>
    </source>
</evidence>
<keyword evidence="4" id="KW-0472">Membrane</keyword>
<evidence type="ECO:0000313" key="8">
    <source>
        <dbReference type="Proteomes" id="UP000193648"/>
    </source>
</evidence>
<feature type="region of interest" description="Disordered" evidence="3">
    <location>
        <begin position="44"/>
        <end position="136"/>
    </location>
</feature>
<feature type="compositionally biased region" description="Pro residues" evidence="3">
    <location>
        <begin position="57"/>
        <end position="72"/>
    </location>
</feature>
<dbReference type="GeneID" id="33562004"/>
<dbReference type="Gene3D" id="2.30.30.40">
    <property type="entry name" value="SH3 Domains"/>
    <property type="match status" value="1"/>
</dbReference>
<dbReference type="PANTHER" id="PTHR14167">
    <property type="entry name" value="SH3 DOMAIN-CONTAINING"/>
    <property type="match status" value="1"/>
</dbReference>
<evidence type="ECO:0000256" key="1">
    <source>
        <dbReference type="ARBA" id="ARBA00022443"/>
    </source>
</evidence>
<dbReference type="OrthoDB" id="5340910at2759"/>
<evidence type="ECO:0000259" key="6">
    <source>
        <dbReference type="PROSITE" id="PS50002"/>
    </source>
</evidence>
<dbReference type="PANTHER" id="PTHR14167:SF116">
    <property type="entry name" value="CAP, ISOFORM AC"/>
    <property type="match status" value="1"/>
</dbReference>
<evidence type="ECO:0000256" key="4">
    <source>
        <dbReference type="SAM" id="Phobius"/>
    </source>
</evidence>
<dbReference type="InParanoid" id="A0A1Y2GVK7"/>
<evidence type="ECO:0000313" key="7">
    <source>
        <dbReference type="EMBL" id="ORZ23805.1"/>
    </source>
</evidence>
<feature type="domain" description="SH3" evidence="6">
    <location>
        <begin position="249"/>
        <end position="311"/>
    </location>
</feature>
<keyword evidence="4" id="KW-0812">Transmembrane</keyword>
<reference evidence="7 8" key="1">
    <citation type="submission" date="2016-07" db="EMBL/GenBank/DDBJ databases">
        <title>Pervasive Adenine N6-methylation of Active Genes in Fungi.</title>
        <authorList>
            <consortium name="DOE Joint Genome Institute"/>
            <person name="Mondo S.J."/>
            <person name="Dannebaum R.O."/>
            <person name="Kuo R.C."/>
            <person name="Labutti K."/>
            <person name="Haridas S."/>
            <person name="Kuo A."/>
            <person name="Salamov A."/>
            <person name="Ahrendt S.R."/>
            <person name="Lipzen A."/>
            <person name="Sullivan W."/>
            <person name="Andreopoulos W.B."/>
            <person name="Clum A."/>
            <person name="Lindquist E."/>
            <person name="Daum C."/>
            <person name="Ramamoorthy G.K."/>
            <person name="Gryganskyi A."/>
            <person name="Culley D."/>
            <person name="Magnuson J.K."/>
            <person name="James T.Y."/>
            <person name="O'Malley M.A."/>
            <person name="Stajich J.E."/>
            <person name="Spatafora J.W."/>
            <person name="Visel A."/>
            <person name="Grigoriev I.V."/>
        </authorList>
    </citation>
    <scope>NUCLEOTIDE SEQUENCE [LARGE SCALE GENOMIC DNA]</scope>
    <source>
        <strain evidence="7 8">NRRL 3116</strain>
    </source>
</reference>
<gene>
    <name evidence="7" type="ORF">BCR41DRAFT_246636</name>
</gene>
<proteinExistence type="predicted"/>
<dbReference type="InterPro" id="IPR050384">
    <property type="entry name" value="Endophilin_SH3RF"/>
</dbReference>
<dbReference type="Proteomes" id="UP000193648">
    <property type="component" value="Unassembled WGS sequence"/>
</dbReference>
<dbReference type="Pfam" id="PF14604">
    <property type="entry name" value="SH3_9"/>
    <property type="match status" value="1"/>
</dbReference>